<feature type="chain" id="PRO_5014849631" evidence="1">
    <location>
        <begin position="19"/>
        <end position="347"/>
    </location>
</feature>
<organism evidence="2 3">
    <name type="scientific">Spirosoma pollinicola</name>
    <dbReference type="NCBI Taxonomy" id="2057025"/>
    <lineage>
        <taxon>Bacteria</taxon>
        <taxon>Pseudomonadati</taxon>
        <taxon>Bacteroidota</taxon>
        <taxon>Cytophagia</taxon>
        <taxon>Cytophagales</taxon>
        <taxon>Cytophagaceae</taxon>
        <taxon>Spirosoma</taxon>
    </lineage>
</organism>
<dbReference type="PANTHER" id="PTHR43265">
    <property type="entry name" value="ESTERASE ESTD"/>
    <property type="match status" value="1"/>
</dbReference>
<name>A0A2K8YZW3_9BACT</name>
<keyword evidence="3" id="KW-1185">Reference proteome</keyword>
<dbReference type="Proteomes" id="UP000232883">
    <property type="component" value="Chromosome"/>
</dbReference>
<dbReference type="EMBL" id="CP025096">
    <property type="protein sequence ID" value="AUD03173.1"/>
    <property type="molecule type" value="Genomic_DNA"/>
</dbReference>
<sequence>MKKLLLLVLVCIVSKTIAQTTRLEDLCQVFHLPDGKDTTTFIIFGTKEDLQVKKPLFIFRQGSQPMPFIVLDSARYFLLAPFHFRDYKKDYHFVIIQKPGVQLIATQQFLDDYQKALTQPNPPEKFISKKYLANNYRERYVDQCDKVINYLVKQTWIDSRKVVFCGGSEGFTVGADLVGNHNKSVTHTILFSGKQGRRFEVLIQQMRERVTKKEMNPEEGQKEIEQLYSVWQDIHTYPEAIDKMYGDTYRAWYSFSQPTLPNLLKINIPLYIAYGTADEEMAPSLDMLPLEFIAAGKKNLTLKPYYDHDHQFFKLKRDSTGTVIAKEYNGDAVAKDWMEWLQKTSLK</sequence>
<dbReference type="SUPFAM" id="SSF53474">
    <property type="entry name" value="alpha/beta-Hydrolases"/>
    <property type="match status" value="1"/>
</dbReference>
<dbReference type="KEGG" id="spir:CWM47_15815"/>
<dbReference type="Gene3D" id="3.40.50.1820">
    <property type="entry name" value="alpha/beta hydrolase"/>
    <property type="match status" value="1"/>
</dbReference>
<accession>A0A2K8YZW3</accession>
<evidence type="ECO:0000313" key="3">
    <source>
        <dbReference type="Proteomes" id="UP000232883"/>
    </source>
</evidence>
<dbReference type="OrthoDB" id="1118238at2"/>
<dbReference type="PANTHER" id="PTHR43265:SF1">
    <property type="entry name" value="ESTERASE ESTD"/>
    <property type="match status" value="1"/>
</dbReference>
<feature type="signal peptide" evidence="1">
    <location>
        <begin position="1"/>
        <end position="18"/>
    </location>
</feature>
<dbReference type="AlphaFoldDB" id="A0A2K8YZW3"/>
<dbReference type="InterPro" id="IPR053145">
    <property type="entry name" value="AB_hydrolase_Est10"/>
</dbReference>
<evidence type="ECO:0000256" key="1">
    <source>
        <dbReference type="SAM" id="SignalP"/>
    </source>
</evidence>
<dbReference type="InterPro" id="IPR029058">
    <property type="entry name" value="AB_hydrolase_fold"/>
</dbReference>
<reference evidence="2 3" key="1">
    <citation type="submission" date="2017-11" db="EMBL/GenBank/DDBJ databases">
        <title>Taxonomic description and genome sequences of Spirosoma HA7 sp. nov., isolated from pollen microhabitat of Corylus avellana.</title>
        <authorList>
            <person name="Ambika Manirajan B."/>
            <person name="Suarez C."/>
            <person name="Ratering S."/>
            <person name="Geissler-Plaum R."/>
            <person name="Cardinale M."/>
            <person name="Sylvia S."/>
        </authorList>
    </citation>
    <scope>NUCLEOTIDE SEQUENCE [LARGE SCALE GENOMIC DNA]</scope>
    <source>
        <strain evidence="2 3">HA7</strain>
    </source>
</reference>
<protein>
    <submittedName>
        <fullName evidence="2">Uncharacterized protein</fullName>
    </submittedName>
</protein>
<proteinExistence type="predicted"/>
<evidence type="ECO:0000313" key="2">
    <source>
        <dbReference type="EMBL" id="AUD03173.1"/>
    </source>
</evidence>
<keyword evidence="1" id="KW-0732">Signal</keyword>
<dbReference type="RefSeq" id="WP_100989133.1">
    <property type="nucleotide sequence ID" value="NZ_CP025096.1"/>
</dbReference>
<dbReference type="GO" id="GO:0052689">
    <property type="term" value="F:carboxylic ester hydrolase activity"/>
    <property type="evidence" value="ECO:0007669"/>
    <property type="project" value="TreeGrafter"/>
</dbReference>
<gene>
    <name evidence="2" type="ORF">CWM47_15815</name>
</gene>